<evidence type="ECO:0000313" key="1">
    <source>
        <dbReference type="EMBL" id="CAG6577803.1"/>
    </source>
</evidence>
<accession>A0A8D8JVT4</accession>
<dbReference type="EMBL" id="HBUE01299006">
    <property type="protein sequence ID" value="CAG6577803.1"/>
    <property type="molecule type" value="Transcribed_RNA"/>
</dbReference>
<dbReference type="EMBL" id="HBUE01193053">
    <property type="protein sequence ID" value="CAG6526093.1"/>
    <property type="molecule type" value="Transcribed_RNA"/>
</dbReference>
<proteinExistence type="predicted"/>
<dbReference type="EMBL" id="HBUE01299007">
    <property type="protein sequence ID" value="CAG6577804.1"/>
    <property type="molecule type" value="Transcribed_RNA"/>
</dbReference>
<sequence>MPQVGVGLFDGEDFRVGVVFLLHATAAEFEKLLRILAVVFLDEVDEGQFLGGFEGDRRWWGSDLLLEFWEWGKRRHRFNVDRFEHIVVVTVAFDLLEGDFLIIFQLFELRLSLLNPQEEGVDLGAFIFAQLATGSIDEIFPGFVDLSPNVVNLNRWFNVLHLSLFLSSLRHGFYQSIQLDHL</sequence>
<dbReference type="AlphaFoldDB" id="A0A8D8JVT4"/>
<reference evidence="1" key="1">
    <citation type="submission" date="2021-05" db="EMBL/GenBank/DDBJ databases">
        <authorList>
            <person name="Alioto T."/>
            <person name="Alioto T."/>
            <person name="Gomez Garrido J."/>
        </authorList>
    </citation>
    <scope>NUCLEOTIDE SEQUENCE</scope>
</reference>
<dbReference type="EMBL" id="HBUE01193054">
    <property type="protein sequence ID" value="CAG6526094.1"/>
    <property type="molecule type" value="Transcribed_RNA"/>
</dbReference>
<protein>
    <submittedName>
        <fullName evidence="1">(northern house mosquito) hypothetical protein</fullName>
    </submittedName>
</protein>
<name>A0A8D8JVT4_CULPI</name>
<organism evidence="1">
    <name type="scientific">Culex pipiens</name>
    <name type="common">House mosquito</name>
    <dbReference type="NCBI Taxonomy" id="7175"/>
    <lineage>
        <taxon>Eukaryota</taxon>
        <taxon>Metazoa</taxon>
        <taxon>Ecdysozoa</taxon>
        <taxon>Arthropoda</taxon>
        <taxon>Hexapoda</taxon>
        <taxon>Insecta</taxon>
        <taxon>Pterygota</taxon>
        <taxon>Neoptera</taxon>
        <taxon>Endopterygota</taxon>
        <taxon>Diptera</taxon>
        <taxon>Nematocera</taxon>
        <taxon>Culicoidea</taxon>
        <taxon>Culicidae</taxon>
        <taxon>Culicinae</taxon>
        <taxon>Culicini</taxon>
        <taxon>Culex</taxon>
        <taxon>Culex</taxon>
    </lineage>
</organism>